<keyword evidence="1" id="KW-0732">Signal</keyword>
<proteinExistence type="predicted"/>
<sequence length="156" mass="17967">MLHRAGLCGVLLCWVVFVLSVSGRVEISEYESAYDCLHKHVCDCNFEQRYQTCFYKLSEAVIDGIEKLAYQKFNEIENIQQSLDTVWSVLCREPKDVFLPFYAEALDSLKVYKNNQSRNAEISEEQWMREAFQFNDAGECVIPLIARCLGTVPDSC</sequence>
<keyword evidence="3" id="KW-1185">Reference proteome</keyword>
<organism evidence="2 3">
    <name type="scientific">Oedothorax gibbosus</name>
    <dbReference type="NCBI Taxonomy" id="931172"/>
    <lineage>
        <taxon>Eukaryota</taxon>
        <taxon>Metazoa</taxon>
        <taxon>Ecdysozoa</taxon>
        <taxon>Arthropoda</taxon>
        <taxon>Chelicerata</taxon>
        <taxon>Arachnida</taxon>
        <taxon>Araneae</taxon>
        <taxon>Araneomorphae</taxon>
        <taxon>Entelegynae</taxon>
        <taxon>Araneoidea</taxon>
        <taxon>Linyphiidae</taxon>
        <taxon>Erigoninae</taxon>
        <taxon>Oedothorax</taxon>
    </lineage>
</organism>
<reference evidence="2 3" key="1">
    <citation type="journal article" date="2022" name="Nat. Ecol. Evol.">
        <title>A masculinizing supergene underlies an exaggerated male reproductive morph in a spider.</title>
        <authorList>
            <person name="Hendrickx F."/>
            <person name="De Corte Z."/>
            <person name="Sonet G."/>
            <person name="Van Belleghem S.M."/>
            <person name="Kostlbacher S."/>
            <person name="Vangestel C."/>
        </authorList>
    </citation>
    <scope>NUCLEOTIDE SEQUENCE [LARGE SCALE GENOMIC DNA]</scope>
    <source>
        <strain evidence="2">W744_W776</strain>
    </source>
</reference>
<evidence type="ECO:0000313" key="2">
    <source>
        <dbReference type="EMBL" id="KAG8179286.1"/>
    </source>
</evidence>
<name>A0AAV6U5S5_9ARAC</name>
<comment type="caution">
    <text evidence="2">The sequence shown here is derived from an EMBL/GenBank/DDBJ whole genome shotgun (WGS) entry which is preliminary data.</text>
</comment>
<evidence type="ECO:0000313" key="3">
    <source>
        <dbReference type="Proteomes" id="UP000827092"/>
    </source>
</evidence>
<evidence type="ECO:0000256" key="1">
    <source>
        <dbReference type="SAM" id="SignalP"/>
    </source>
</evidence>
<gene>
    <name evidence="2" type="ORF">JTE90_024135</name>
</gene>
<feature type="signal peptide" evidence="1">
    <location>
        <begin position="1"/>
        <end position="23"/>
    </location>
</feature>
<accession>A0AAV6U5S5</accession>
<dbReference type="Proteomes" id="UP000827092">
    <property type="component" value="Unassembled WGS sequence"/>
</dbReference>
<dbReference type="EMBL" id="JAFNEN010000639">
    <property type="protein sequence ID" value="KAG8179286.1"/>
    <property type="molecule type" value="Genomic_DNA"/>
</dbReference>
<dbReference type="AlphaFoldDB" id="A0AAV6U5S5"/>
<evidence type="ECO:0008006" key="4">
    <source>
        <dbReference type="Google" id="ProtNLM"/>
    </source>
</evidence>
<feature type="chain" id="PRO_5043596775" description="Secreted protein" evidence="1">
    <location>
        <begin position="24"/>
        <end position="156"/>
    </location>
</feature>
<protein>
    <recommendedName>
        <fullName evidence="4">Secreted protein</fullName>
    </recommendedName>
</protein>